<feature type="chain" id="PRO_5004732491" evidence="2">
    <location>
        <begin position="19"/>
        <end position="186"/>
    </location>
</feature>
<dbReference type="Proteomes" id="UP000019377">
    <property type="component" value="Unassembled WGS sequence"/>
</dbReference>
<dbReference type="HOGENOM" id="CLU_1455007_0_0_1"/>
<evidence type="ECO:0000313" key="3">
    <source>
        <dbReference type="EMBL" id="EST06273.1"/>
    </source>
</evidence>
<evidence type="ECO:0000256" key="1">
    <source>
        <dbReference type="SAM" id="MobiDB-lite"/>
    </source>
</evidence>
<feature type="compositionally biased region" description="Polar residues" evidence="1">
    <location>
        <begin position="90"/>
        <end position="99"/>
    </location>
</feature>
<keyword evidence="2" id="KW-0732">Signal</keyword>
<keyword evidence="4" id="KW-1185">Reference proteome</keyword>
<dbReference type="EMBL" id="KI545873">
    <property type="protein sequence ID" value="EST06273.1"/>
    <property type="molecule type" value="Genomic_DNA"/>
</dbReference>
<dbReference type="OMA" id="GHENDPL"/>
<name>V5ETB4_KALBG</name>
<dbReference type="AlphaFoldDB" id="V5ETB4"/>
<dbReference type="RefSeq" id="XP_016291262.1">
    <property type="nucleotide sequence ID" value="XM_016437718.1"/>
</dbReference>
<gene>
    <name evidence="3" type="ORF">PSEUBRA_SCAF3g03781</name>
</gene>
<feature type="region of interest" description="Disordered" evidence="1">
    <location>
        <begin position="90"/>
        <end position="111"/>
    </location>
</feature>
<evidence type="ECO:0000256" key="2">
    <source>
        <dbReference type="SAM" id="SignalP"/>
    </source>
</evidence>
<proteinExistence type="predicted"/>
<reference evidence="4" key="1">
    <citation type="journal article" date="2013" name="Genome Announc.">
        <title>Draft genome sequence of Pseudozyma brasiliensis sp. nov. strain GHG001, a high producer of endo-1,4-xylanase isolated from an insect pest of sugarcane.</title>
        <authorList>
            <person name="Oliveira J.V.D.C."/>
            <person name="dos Santos R.A.C."/>
            <person name="Borges T.A."/>
            <person name="Riano-Pachon D.M."/>
            <person name="Goldman G.H."/>
        </authorList>
    </citation>
    <scope>NUCLEOTIDE SEQUENCE [LARGE SCALE GENOMIC DNA]</scope>
    <source>
        <strain evidence="4">GHG001</strain>
    </source>
</reference>
<protein>
    <submittedName>
        <fullName evidence="3">Uncharacterized protein</fullName>
    </submittedName>
</protein>
<dbReference type="OrthoDB" id="2545238at2759"/>
<accession>V5ETB4</accession>
<sequence length="186" mass="19905">MKLPSSILALAQLVLSAADQLNHPDSAASPQWSGTLPPYPRDSGALVSACTFAVGPPGPPASALCPAFTVFCARFRDDMRSKHIRQLKSTPPFTSTVKQASRKGRDDDGDPLKHVKYRTGCTGGATTASDGTFLSAYTATCIVNGVDWVPYVFDQFLRAEFGEKGHENDPLPIYSSFVGCQVPTHS</sequence>
<dbReference type="GeneID" id="27420396"/>
<evidence type="ECO:0000313" key="4">
    <source>
        <dbReference type="Proteomes" id="UP000019377"/>
    </source>
</evidence>
<dbReference type="eggNOG" id="ENOG502TFT0">
    <property type="taxonomic scope" value="Eukaryota"/>
</dbReference>
<feature type="signal peptide" evidence="2">
    <location>
        <begin position="1"/>
        <end position="18"/>
    </location>
</feature>
<organism evidence="3 4">
    <name type="scientific">Kalmanozyma brasiliensis (strain GHG001)</name>
    <name type="common">Yeast</name>
    <name type="synonym">Pseudozyma brasiliensis</name>
    <dbReference type="NCBI Taxonomy" id="1365824"/>
    <lineage>
        <taxon>Eukaryota</taxon>
        <taxon>Fungi</taxon>
        <taxon>Dikarya</taxon>
        <taxon>Basidiomycota</taxon>
        <taxon>Ustilaginomycotina</taxon>
        <taxon>Ustilaginomycetes</taxon>
        <taxon>Ustilaginales</taxon>
        <taxon>Ustilaginaceae</taxon>
        <taxon>Kalmanozyma</taxon>
    </lineage>
</organism>